<evidence type="ECO:0000256" key="3">
    <source>
        <dbReference type="ARBA" id="ARBA00022741"/>
    </source>
</evidence>
<reference evidence="11 12" key="1">
    <citation type="journal article" date="2016" name="Nat. Commun.">
        <title>Thousands of microbial genomes shed light on interconnected biogeochemical processes in an aquifer system.</title>
        <authorList>
            <person name="Anantharaman K."/>
            <person name="Brown C.T."/>
            <person name="Hug L.A."/>
            <person name="Sharon I."/>
            <person name="Castelle C.J."/>
            <person name="Probst A.J."/>
            <person name="Thomas B.C."/>
            <person name="Singh A."/>
            <person name="Wilkins M.J."/>
            <person name="Karaoz U."/>
            <person name="Brodie E.L."/>
            <person name="Williams K.H."/>
            <person name="Hubbard S.S."/>
            <person name="Banfield J.F."/>
        </authorList>
    </citation>
    <scope>NUCLEOTIDE SEQUENCE [LARGE SCALE GENOMIC DNA]</scope>
</reference>
<evidence type="ECO:0000313" key="12">
    <source>
        <dbReference type="Proteomes" id="UP000177501"/>
    </source>
</evidence>
<dbReference type="EC" id="6.1.1.1" evidence="1 8"/>
<accession>A0A1F8BBU0</accession>
<dbReference type="Gene3D" id="1.10.240.10">
    <property type="entry name" value="Tyrosyl-Transfer RNA Synthetase"/>
    <property type="match status" value="1"/>
</dbReference>
<sequence>MEKQSSFGISSKIEEILTRRVEKVLPNKEELRKLMKKRKIKLYQGFDATSGRLHLGHSVGIRKLMDFANAGNEVIFLFGTGTVLVGDPSQRDTGRKLITPAEVERNIQGWKDQVSPIVDWNKVKILRNGDWLRELKLQDIINIASNISAVQLFKREMFTRRINSGDTVWYHETMYPLLQGYDSVVMEVDLEIGGTDQEFNMLIGRELMQKMKKREKFVLTTPMILGTDGRQMSKSTGNCVWLDDSPNDMFGKLLSIPDDQIITYMDNVTDIPLERVNEVEKLLKDKQLNPLDAKKELAVAVVTQFHSEHNANEALEYFEKTFQKGLPPDETQEFIVTKNMKLVDVVAKIVGSKSEAKRLILDNAVDLDGATVNSPNIKTTGNEKIKIGKKIFARLVLRGMKF</sequence>
<dbReference type="InterPro" id="IPR002307">
    <property type="entry name" value="Tyr-tRNA-ligase"/>
</dbReference>
<dbReference type="Gene3D" id="3.10.290.10">
    <property type="entry name" value="RNA-binding S4 domain"/>
    <property type="match status" value="1"/>
</dbReference>
<organism evidence="11 12">
    <name type="scientific">Candidatus Woesebacteria bacterium RIFCSPLOWO2_01_FULL_37_19</name>
    <dbReference type="NCBI Taxonomy" id="1802514"/>
    <lineage>
        <taxon>Bacteria</taxon>
        <taxon>Candidatus Woeseibacteriota</taxon>
    </lineage>
</organism>
<comment type="similarity">
    <text evidence="10">Belongs to the class-I aminoacyl-tRNA synthetase family.</text>
</comment>
<evidence type="ECO:0000256" key="5">
    <source>
        <dbReference type="ARBA" id="ARBA00022917"/>
    </source>
</evidence>
<evidence type="ECO:0000256" key="9">
    <source>
        <dbReference type="PROSITE-ProRule" id="PRU00182"/>
    </source>
</evidence>
<keyword evidence="6 10" id="KW-0030">Aminoacyl-tRNA synthetase</keyword>
<keyword evidence="3 10" id="KW-0547">Nucleotide-binding</keyword>
<dbReference type="InterPro" id="IPR036986">
    <property type="entry name" value="S4_RNA-bd_sf"/>
</dbReference>
<evidence type="ECO:0000256" key="4">
    <source>
        <dbReference type="ARBA" id="ARBA00022840"/>
    </source>
</evidence>
<dbReference type="AlphaFoldDB" id="A0A1F8BBU0"/>
<evidence type="ECO:0000256" key="6">
    <source>
        <dbReference type="ARBA" id="ARBA00023146"/>
    </source>
</evidence>
<dbReference type="InterPro" id="IPR002305">
    <property type="entry name" value="aa-tRNA-synth_Ic"/>
</dbReference>
<dbReference type="InterPro" id="IPR024088">
    <property type="entry name" value="Tyr-tRNA-ligase_bac-type"/>
</dbReference>
<dbReference type="EMBL" id="MGHA01000009">
    <property type="protein sequence ID" value="OGM61139.1"/>
    <property type="molecule type" value="Genomic_DNA"/>
</dbReference>
<evidence type="ECO:0000256" key="10">
    <source>
        <dbReference type="RuleBase" id="RU363036"/>
    </source>
</evidence>
<dbReference type="GO" id="GO:0006437">
    <property type="term" value="P:tyrosyl-tRNA aminoacylation"/>
    <property type="evidence" value="ECO:0007669"/>
    <property type="project" value="UniProtKB-UniRule"/>
</dbReference>
<dbReference type="CDD" id="cd00165">
    <property type="entry name" value="S4"/>
    <property type="match status" value="1"/>
</dbReference>
<dbReference type="GO" id="GO:0005829">
    <property type="term" value="C:cytosol"/>
    <property type="evidence" value="ECO:0007669"/>
    <property type="project" value="TreeGrafter"/>
</dbReference>
<comment type="catalytic activity">
    <reaction evidence="7">
        <text>tRNA(Tyr) + L-tyrosine + ATP = L-tyrosyl-tRNA(Tyr) + AMP + diphosphate + H(+)</text>
        <dbReference type="Rhea" id="RHEA:10220"/>
        <dbReference type="Rhea" id="RHEA-COMP:9706"/>
        <dbReference type="Rhea" id="RHEA-COMP:9707"/>
        <dbReference type="ChEBI" id="CHEBI:15378"/>
        <dbReference type="ChEBI" id="CHEBI:30616"/>
        <dbReference type="ChEBI" id="CHEBI:33019"/>
        <dbReference type="ChEBI" id="CHEBI:58315"/>
        <dbReference type="ChEBI" id="CHEBI:78442"/>
        <dbReference type="ChEBI" id="CHEBI:78536"/>
        <dbReference type="ChEBI" id="CHEBI:456215"/>
        <dbReference type="EC" id="6.1.1.1"/>
    </reaction>
</comment>
<dbReference type="CDD" id="cd00805">
    <property type="entry name" value="TyrRS_core"/>
    <property type="match status" value="1"/>
</dbReference>
<proteinExistence type="inferred from homology"/>
<gene>
    <name evidence="11" type="ORF">A2955_01420</name>
</gene>
<dbReference type="Gene3D" id="3.40.50.620">
    <property type="entry name" value="HUPs"/>
    <property type="match status" value="1"/>
</dbReference>
<dbReference type="STRING" id="1802514.A2955_01420"/>
<dbReference type="PANTHER" id="PTHR11766:SF1">
    <property type="entry name" value="TYROSINE--TRNA LIGASE"/>
    <property type="match status" value="1"/>
</dbReference>
<evidence type="ECO:0000313" key="11">
    <source>
        <dbReference type="EMBL" id="OGM61139.1"/>
    </source>
</evidence>
<protein>
    <recommendedName>
        <fullName evidence="1 8">Tyrosine--tRNA ligase</fullName>
        <ecNumber evidence="1 8">6.1.1.1</ecNumber>
    </recommendedName>
</protein>
<keyword evidence="4 10" id="KW-0067">ATP-binding</keyword>
<keyword evidence="9" id="KW-0694">RNA-binding</keyword>
<keyword evidence="5 10" id="KW-0648">Protein biosynthesis</keyword>
<dbReference type="GO" id="GO:0005524">
    <property type="term" value="F:ATP binding"/>
    <property type="evidence" value="ECO:0007669"/>
    <property type="project" value="UniProtKB-KW"/>
</dbReference>
<evidence type="ECO:0000256" key="8">
    <source>
        <dbReference type="NCBIfam" id="TIGR00234"/>
    </source>
</evidence>
<dbReference type="PANTHER" id="PTHR11766">
    <property type="entry name" value="TYROSYL-TRNA SYNTHETASE"/>
    <property type="match status" value="1"/>
</dbReference>
<dbReference type="Proteomes" id="UP000177501">
    <property type="component" value="Unassembled WGS sequence"/>
</dbReference>
<dbReference type="GO" id="GO:0004831">
    <property type="term" value="F:tyrosine-tRNA ligase activity"/>
    <property type="evidence" value="ECO:0007669"/>
    <property type="project" value="UniProtKB-UniRule"/>
</dbReference>
<evidence type="ECO:0000256" key="7">
    <source>
        <dbReference type="ARBA" id="ARBA00048248"/>
    </source>
</evidence>
<name>A0A1F8BBU0_9BACT</name>
<dbReference type="SUPFAM" id="SSF55174">
    <property type="entry name" value="Alpha-L RNA-binding motif"/>
    <property type="match status" value="1"/>
</dbReference>
<dbReference type="PROSITE" id="PS50889">
    <property type="entry name" value="S4"/>
    <property type="match status" value="1"/>
</dbReference>
<dbReference type="GO" id="GO:0003723">
    <property type="term" value="F:RNA binding"/>
    <property type="evidence" value="ECO:0007669"/>
    <property type="project" value="UniProtKB-KW"/>
</dbReference>
<dbReference type="PRINTS" id="PR01040">
    <property type="entry name" value="TRNASYNTHTYR"/>
</dbReference>
<evidence type="ECO:0000256" key="2">
    <source>
        <dbReference type="ARBA" id="ARBA00022598"/>
    </source>
</evidence>
<dbReference type="InterPro" id="IPR014729">
    <property type="entry name" value="Rossmann-like_a/b/a_fold"/>
</dbReference>
<dbReference type="Pfam" id="PF00579">
    <property type="entry name" value="tRNA-synt_1b"/>
    <property type="match status" value="1"/>
</dbReference>
<comment type="caution">
    <text evidence="11">The sequence shown here is derived from an EMBL/GenBank/DDBJ whole genome shotgun (WGS) entry which is preliminary data.</text>
</comment>
<keyword evidence="2 10" id="KW-0436">Ligase</keyword>
<evidence type="ECO:0000256" key="1">
    <source>
        <dbReference type="ARBA" id="ARBA00013160"/>
    </source>
</evidence>
<dbReference type="NCBIfam" id="TIGR00234">
    <property type="entry name" value="tyrS"/>
    <property type="match status" value="1"/>
</dbReference>
<dbReference type="SUPFAM" id="SSF52374">
    <property type="entry name" value="Nucleotidylyl transferase"/>
    <property type="match status" value="1"/>
</dbReference>